<keyword evidence="8" id="KW-1185">Reference proteome</keyword>
<organism evidence="7 8">
    <name type="scientific">Cordyceps javanica</name>
    <dbReference type="NCBI Taxonomy" id="43265"/>
    <lineage>
        <taxon>Eukaryota</taxon>
        <taxon>Fungi</taxon>
        <taxon>Dikarya</taxon>
        <taxon>Ascomycota</taxon>
        <taxon>Pezizomycotina</taxon>
        <taxon>Sordariomycetes</taxon>
        <taxon>Hypocreomycetidae</taxon>
        <taxon>Hypocreales</taxon>
        <taxon>Cordycipitaceae</taxon>
        <taxon>Cordyceps</taxon>
    </lineage>
</organism>
<dbReference type="GO" id="GO:0016020">
    <property type="term" value="C:membrane"/>
    <property type="evidence" value="ECO:0007669"/>
    <property type="project" value="UniProtKB-SubCell"/>
</dbReference>
<feature type="transmembrane region" description="Helical" evidence="5">
    <location>
        <begin position="142"/>
        <end position="164"/>
    </location>
</feature>
<dbReference type="GO" id="GO:0055085">
    <property type="term" value="P:transmembrane transport"/>
    <property type="evidence" value="ECO:0007669"/>
    <property type="project" value="InterPro"/>
</dbReference>
<dbReference type="SMART" id="SM01007">
    <property type="entry name" value="Aldolase_II"/>
    <property type="match status" value="1"/>
</dbReference>
<reference evidence="7 8" key="1">
    <citation type="journal article" date="2019" name="Appl. Microbiol. Biotechnol.">
        <title>Genome sequence of Isaria javanica and comparative genome analysis insights into family S53 peptidase evolution in fungal entomopathogens.</title>
        <authorList>
            <person name="Lin R."/>
            <person name="Zhang X."/>
            <person name="Xin B."/>
            <person name="Zou M."/>
            <person name="Gao Y."/>
            <person name="Qin F."/>
            <person name="Hu Q."/>
            <person name="Xie B."/>
            <person name="Cheng X."/>
        </authorList>
    </citation>
    <scope>NUCLEOTIDE SEQUENCE [LARGE SCALE GENOMIC DNA]</scope>
    <source>
        <strain evidence="7 8">IJ1G</strain>
    </source>
</reference>
<dbReference type="SUPFAM" id="SSF52091">
    <property type="entry name" value="SpoIIaa-like"/>
    <property type="match status" value="1"/>
</dbReference>
<dbReference type="PROSITE" id="PS50801">
    <property type="entry name" value="STAS"/>
    <property type="match status" value="1"/>
</dbReference>
<evidence type="ECO:0000313" key="8">
    <source>
        <dbReference type="Proteomes" id="UP000315783"/>
    </source>
</evidence>
<dbReference type="NCBIfam" id="NF004855">
    <property type="entry name" value="PRK06208.1"/>
    <property type="match status" value="1"/>
</dbReference>
<keyword evidence="2 5" id="KW-0812">Transmembrane</keyword>
<evidence type="ECO:0000259" key="6">
    <source>
        <dbReference type="PROSITE" id="PS50801"/>
    </source>
</evidence>
<proteinExistence type="predicted"/>
<evidence type="ECO:0000256" key="5">
    <source>
        <dbReference type="SAM" id="Phobius"/>
    </source>
</evidence>
<dbReference type="InterPro" id="IPR002645">
    <property type="entry name" value="STAS_dom"/>
</dbReference>
<evidence type="ECO:0000256" key="3">
    <source>
        <dbReference type="ARBA" id="ARBA00022989"/>
    </source>
</evidence>
<evidence type="ECO:0000256" key="2">
    <source>
        <dbReference type="ARBA" id="ARBA00022692"/>
    </source>
</evidence>
<feature type="transmembrane region" description="Helical" evidence="5">
    <location>
        <begin position="372"/>
        <end position="392"/>
    </location>
</feature>
<accession>A0A545W0W0</accession>
<dbReference type="NCBIfam" id="TIGR00815">
    <property type="entry name" value="sulP"/>
    <property type="match status" value="1"/>
</dbReference>
<dbReference type="Pfam" id="PF00916">
    <property type="entry name" value="Sulfate_transp"/>
    <property type="match status" value="1"/>
</dbReference>
<dbReference type="Proteomes" id="UP000315783">
    <property type="component" value="Unassembled WGS sequence"/>
</dbReference>
<sequence>MKFVSKLRNNIVESFRTDPNINRVKSWVDPIRGRLPSATAEYIAEKLPAAQWLPHYDYKWLLQDVIGGITIGVMLIPQGLAYAKIANIPVEHGLYSSWLPSALYFFLGTSKEVSSGPTSILGLFTAEAVADLSKQGYDPANIASAMAFLVGVYALAIGLLKLGFLLDFVSGPVLTGWISAVAFVIGLGQVGSLIGIDTGSGTITIFRDILCHLNKIKPLTLCIGLTGIAMLYALEWVGKTWGKKNKWLKFLSTSRAVVVLVIYTIISFLVNKDRAPKQYKWKVTQVDTHGLLTPHSHDGSLIQKLASRSIAPLIAMSVEHLGVGKAFGLRNNYSIDKSQELVFLGAANIANSFFGAQTCGGAMSRTAVNSECGVKSPVNFLFTAGFIILTLYELAPALYWIPKATLSAIIIMAVAHLVSPPRLFYRYWRMSFIDFIASMLGFWVTLFTTTEIGLAVAVAFSLVYTLIRLAFPKWTGLSHKNTETIHWSPPKHHQLSEGIDVPAEAYLVRFTEDLLFPNAERVKNAIVEAIKIQFEPATSAARDIASTNRTWNVASTKRIEKIRRRKNVMPLRCDISPLHHVVLDFTMVGFIDVTGLLSLIELKMELRRYIGADLQFRFINMVDEVYERFKRSEWEFSLQGEQRTGEADTIYSSLQAALFHHDGDERSDGVSEKALDVVVFRAPFTVPFSTARVVPDNGAGGGDGGGGQPDRTFAAVATGGYEYPGIPQFEDPYAKRQWQLEHMAGAFRVFARMGFTEGASGHISVRDPVNPETFWINPMGIHFGLLKASDMVHIDENGQVIGGNRAAVNAAGFMIHSAVHKARPDVDAACHAHSKYGKAWSAFGRPLDIINQDACRFWNNHSVYSSYGGVALQDEEGARIAESLGPKHRAVILQNHGLLTAGGTVDEAAYLYTVMERSCEIQLMVEATGLEKKHVSEEEAAYTYKYEGDAETLYTEFQPDFQYEVAMSNGELNGGTNFGKK</sequence>
<dbReference type="EMBL" id="SPUK01000006">
    <property type="protein sequence ID" value="TQV96322.1"/>
    <property type="molecule type" value="Genomic_DNA"/>
</dbReference>
<dbReference type="Gene3D" id="3.40.225.10">
    <property type="entry name" value="Class II aldolase/adducin N-terminal domain"/>
    <property type="match status" value="1"/>
</dbReference>
<dbReference type="FunFam" id="3.40.225.10:FF:000009">
    <property type="entry name" value="Class II aldolase/adducin N-terminal"/>
    <property type="match status" value="1"/>
</dbReference>
<feature type="transmembrane region" description="Helical" evidence="5">
    <location>
        <begin position="398"/>
        <end position="418"/>
    </location>
</feature>
<dbReference type="Pfam" id="PF01740">
    <property type="entry name" value="STAS"/>
    <property type="match status" value="1"/>
</dbReference>
<dbReference type="STRING" id="43265.A0A545W0W0"/>
<feature type="transmembrane region" description="Helical" evidence="5">
    <location>
        <begin position="216"/>
        <end position="234"/>
    </location>
</feature>
<feature type="domain" description="STAS" evidence="6">
    <location>
        <begin position="495"/>
        <end position="661"/>
    </location>
</feature>
<feature type="transmembrane region" description="Helical" evidence="5">
    <location>
        <begin position="176"/>
        <end position="196"/>
    </location>
</feature>
<comment type="subcellular location">
    <subcellularLocation>
        <location evidence="1">Membrane</location>
        <topology evidence="1">Multi-pass membrane protein</topology>
    </subcellularLocation>
</comment>
<dbReference type="OrthoDB" id="288203at2759"/>
<evidence type="ECO:0000313" key="7">
    <source>
        <dbReference type="EMBL" id="TQV96322.1"/>
    </source>
</evidence>
<protein>
    <submittedName>
        <fullName evidence="7">Sulfate permease</fullName>
    </submittedName>
</protein>
<dbReference type="AlphaFoldDB" id="A0A545W0W0"/>
<comment type="caution">
    <text evidence="7">The sequence shown here is derived from an EMBL/GenBank/DDBJ whole genome shotgun (WGS) entry which is preliminary data.</text>
</comment>
<evidence type="ECO:0000256" key="1">
    <source>
        <dbReference type="ARBA" id="ARBA00004141"/>
    </source>
</evidence>
<dbReference type="InterPro" id="IPR011547">
    <property type="entry name" value="SLC26A/SulP_dom"/>
</dbReference>
<dbReference type="Pfam" id="PF00596">
    <property type="entry name" value="Aldolase_II"/>
    <property type="match status" value="1"/>
</dbReference>
<name>A0A545W0W0_9HYPO</name>
<dbReference type="CDD" id="cd07042">
    <property type="entry name" value="STAS_SulP_like_sulfate_transporter"/>
    <property type="match status" value="1"/>
</dbReference>
<dbReference type="SUPFAM" id="SSF53639">
    <property type="entry name" value="AraD/HMP-PK domain-like"/>
    <property type="match status" value="1"/>
</dbReference>
<dbReference type="InterPro" id="IPR001902">
    <property type="entry name" value="SLC26A/SulP_fam"/>
</dbReference>
<dbReference type="InterPro" id="IPR001303">
    <property type="entry name" value="Aldolase_II/adducin_N"/>
</dbReference>
<gene>
    <name evidence="7" type="ORF">IF1G_04905</name>
</gene>
<feature type="transmembrane region" description="Helical" evidence="5">
    <location>
        <begin position="254"/>
        <end position="271"/>
    </location>
</feature>
<keyword evidence="3 5" id="KW-1133">Transmembrane helix</keyword>
<keyword evidence="4 5" id="KW-0472">Membrane</keyword>
<dbReference type="InterPro" id="IPR036513">
    <property type="entry name" value="STAS_dom_sf"/>
</dbReference>
<dbReference type="Gene3D" id="3.30.750.24">
    <property type="entry name" value="STAS domain"/>
    <property type="match status" value="1"/>
</dbReference>
<dbReference type="InterPro" id="IPR036409">
    <property type="entry name" value="Aldolase_II/adducin_N_sf"/>
</dbReference>
<dbReference type="PANTHER" id="PTHR11814">
    <property type="entry name" value="SULFATE TRANSPORTER"/>
    <property type="match status" value="1"/>
</dbReference>
<evidence type="ECO:0000256" key="4">
    <source>
        <dbReference type="ARBA" id="ARBA00023136"/>
    </source>
</evidence>